<dbReference type="PROSITE" id="PS51118">
    <property type="entry name" value="HTH_HXLR"/>
    <property type="match status" value="1"/>
</dbReference>
<dbReference type="STRING" id="29529.SAMN04488122_4774"/>
<dbReference type="Gene3D" id="1.10.10.10">
    <property type="entry name" value="Winged helix-like DNA-binding domain superfamily/Winged helix DNA-binding domain"/>
    <property type="match status" value="1"/>
</dbReference>
<dbReference type="Proteomes" id="UP000199310">
    <property type="component" value="Unassembled WGS sequence"/>
</dbReference>
<accession>A0A1I0S8E8</accession>
<evidence type="ECO:0000256" key="3">
    <source>
        <dbReference type="ARBA" id="ARBA00023163"/>
    </source>
</evidence>
<evidence type="ECO:0000313" key="5">
    <source>
        <dbReference type="EMBL" id="SEW52336.1"/>
    </source>
</evidence>
<protein>
    <submittedName>
        <fullName evidence="5">DNA-binding transcriptional regulator, HxlR family</fullName>
    </submittedName>
</protein>
<reference evidence="6" key="1">
    <citation type="submission" date="2016-10" db="EMBL/GenBank/DDBJ databases">
        <authorList>
            <person name="Varghese N."/>
            <person name="Submissions S."/>
        </authorList>
    </citation>
    <scope>NUCLEOTIDE SEQUENCE [LARGE SCALE GENOMIC DNA]</scope>
    <source>
        <strain evidence="6">DSM 3695</strain>
    </source>
</reference>
<feature type="domain" description="HTH hxlR-type" evidence="4">
    <location>
        <begin position="25"/>
        <end position="124"/>
    </location>
</feature>
<dbReference type="InterPro" id="IPR036390">
    <property type="entry name" value="WH_DNA-bd_sf"/>
</dbReference>
<name>A0A1I0S8E8_9BACT</name>
<dbReference type="EMBL" id="FOJG01000002">
    <property type="protein sequence ID" value="SEW52336.1"/>
    <property type="molecule type" value="Genomic_DNA"/>
</dbReference>
<dbReference type="Pfam" id="PF01638">
    <property type="entry name" value="HxlR"/>
    <property type="match status" value="1"/>
</dbReference>
<evidence type="ECO:0000256" key="2">
    <source>
        <dbReference type="ARBA" id="ARBA00023125"/>
    </source>
</evidence>
<dbReference type="PANTHER" id="PTHR33204:SF29">
    <property type="entry name" value="TRANSCRIPTIONAL REGULATOR"/>
    <property type="match status" value="1"/>
</dbReference>
<keyword evidence="2 5" id="KW-0238">DNA-binding</keyword>
<keyword evidence="3" id="KW-0804">Transcription</keyword>
<dbReference type="OrthoDB" id="9797599at2"/>
<proteinExistence type="predicted"/>
<evidence type="ECO:0000256" key="1">
    <source>
        <dbReference type="ARBA" id="ARBA00023015"/>
    </source>
</evidence>
<evidence type="ECO:0000313" key="6">
    <source>
        <dbReference type="Proteomes" id="UP000199310"/>
    </source>
</evidence>
<dbReference type="PANTHER" id="PTHR33204">
    <property type="entry name" value="TRANSCRIPTIONAL REGULATOR, MARR FAMILY"/>
    <property type="match status" value="1"/>
</dbReference>
<evidence type="ECO:0000259" key="4">
    <source>
        <dbReference type="PROSITE" id="PS51118"/>
    </source>
</evidence>
<dbReference type="GO" id="GO:0003677">
    <property type="term" value="F:DNA binding"/>
    <property type="evidence" value="ECO:0007669"/>
    <property type="project" value="UniProtKB-KW"/>
</dbReference>
<keyword evidence="1" id="KW-0805">Transcription regulation</keyword>
<gene>
    <name evidence="5" type="ORF">SAMN04488122_4774</name>
</gene>
<dbReference type="SUPFAM" id="SSF46785">
    <property type="entry name" value="Winged helix' DNA-binding domain"/>
    <property type="match status" value="1"/>
</dbReference>
<sequence length="126" mass="14498">MIKTKKEKNNERSAVYNLGSRTFDCPIELTSTAINGKWKLLIIYRLSLQHKLRFSQLKKEVKGVSEKMLIQHLKEMEKDGLVDRIVYPVVPPKVEYGLTEAGRSFIPVLDMMRNWGLSFIAVEATT</sequence>
<organism evidence="5 6">
    <name type="scientific">Chitinophaga arvensicola</name>
    <dbReference type="NCBI Taxonomy" id="29529"/>
    <lineage>
        <taxon>Bacteria</taxon>
        <taxon>Pseudomonadati</taxon>
        <taxon>Bacteroidota</taxon>
        <taxon>Chitinophagia</taxon>
        <taxon>Chitinophagales</taxon>
        <taxon>Chitinophagaceae</taxon>
        <taxon>Chitinophaga</taxon>
    </lineage>
</organism>
<dbReference type="InterPro" id="IPR002577">
    <property type="entry name" value="HTH_HxlR"/>
</dbReference>
<keyword evidence="6" id="KW-1185">Reference proteome</keyword>
<dbReference type="AlphaFoldDB" id="A0A1I0S8E8"/>
<dbReference type="InterPro" id="IPR036388">
    <property type="entry name" value="WH-like_DNA-bd_sf"/>
</dbReference>
<dbReference type="RefSeq" id="WP_089898710.1">
    <property type="nucleotide sequence ID" value="NZ_FOJG01000002.1"/>
</dbReference>